<organism evidence="2 3">
    <name type="scientific">Caulobacter ginsengisoli</name>
    <dbReference type="NCBI Taxonomy" id="400775"/>
    <lineage>
        <taxon>Bacteria</taxon>
        <taxon>Pseudomonadati</taxon>
        <taxon>Pseudomonadota</taxon>
        <taxon>Alphaproteobacteria</taxon>
        <taxon>Caulobacterales</taxon>
        <taxon>Caulobacteraceae</taxon>
        <taxon>Caulobacter</taxon>
    </lineage>
</organism>
<sequence>MTQFTPPALSTDWRGWSDHQRILIEDAEIFVRCGLHDWERDPDQPNRLLVTVELWTTARFDPAQPRAFVDYDRVRKHLLTWPRRDHIDLLETLVAELVEFSFEDPLVEACRVRIVKPDIFPEAAAAGVEWFRHRPRAE</sequence>
<reference evidence="2 3" key="1">
    <citation type="submission" date="2023-07" db="EMBL/GenBank/DDBJ databases">
        <title>Genomic Encyclopedia of Type Strains, Phase IV (KMG-IV): sequencing the most valuable type-strain genomes for metagenomic binning, comparative biology and taxonomic classification.</title>
        <authorList>
            <person name="Goeker M."/>
        </authorList>
    </citation>
    <scope>NUCLEOTIDE SEQUENCE [LARGE SCALE GENOMIC DNA]</scope>
    <source>
        <strain evidence="2 3">DSM 18695</strain>
    </source>
</reference>
<dbReference type="RefSeq" id="WP_307351880.1">
    <property type="nucleotide sequence ID" value="NZ_JAUSVS010000009.1"/>
</dbReference>
<evidence type="ECO:0000313" key="2">
    <source>
        <dbReference type="EMBL" id="MDQ0466061.1"/>
    </source>
</evidence>
<proteinExistence type="predicted"/>
<evidence type="ECO:0000313" key="3">
    <source>
        <dbReference type="Proteomes" id="UP001228905"/>
    </source>
</evidence>
<accession>A0ABU0IVL7</accession>
<keyword evidence="2" id="KW-0456">Lyase</keyword>
<dbReference type="EC" id="4.1.2.25" evidence="2"/>
<dbReference type="InterPro" id="IPR006157">
    <property type="entry name" value="FolB_dom"/>
</dbReference>
<dbReference type="GO" id="GO:0004150">
    <property type="term" value="F:dihydroneopterin aldolase activity"/>
    <property type="evidence" value="ECO:0007669"/>
    <property type="project" value="UniProtKB-EC"/>
</dbReference>
<comment type="caution">
    <text evidence="2">The sequence shown here is derived from an EMBL/GenBank/DDBJ whole genome shotgun (WGS) entry which is preliminary data.</text>
</comment>
<name>A0ABU0IVL7_9CAUL</name>
<dbReference type="Pfam" id="PF02152">
    <property type="entry name" value="FolB"/>
    <property type="match status" value="1"/>
</dbReference>
<feature type="domain" description="Dihydroneopterin aldolase/epimerase" evidence="1">
    <location>
        <begin position="22"/>
        <end position="132"/>
    </location>
</feature>
<protein>
    <submittedName>
        <fullName evidence="2">Dihydroneopterin aldolase</fullName>
        <ecNumber evidence="2">4.1.2.25</ecNumber>
    </submittedName>
</protein>
<gene>
    <name evidence="2" type="ORF">QO010_003854</name>
</gene>
<dbReference type="Proteomes" id="UP001228905">
    <property type="component" value="Unassembled WGS sequence"/>
</dbReference>
<dbReference type="Gene3D" id="3.30.1130.10">
    <property type="match status" value="1"/>
</dbReference>
<evidence type="ECO:0000259" key="1">
    <source>
        <dbReference type="SMART" id="SM00905"/>
    </source>
</evidence>
<keyword evidence="3" id="KW-1185">Reference proteome</keyword>
<dbReference type="SMART" id="SM00905">
    <property type="entry name" value="FolB"/>
    <property type="match status" value="1"/>
</dbReference>
<dbReference type="InterPro" id="IPR043133">
    <property type="entry name" value="GTP-CH-I_C/QueF"/>
</dbReference>
<dbReference type="SUPFAM" id="SSF55620">
    <property type="entry name" value="Tetrahydrobiopterin biosynthesis enzymes-like"/>
    <property type="match status" value="1"/>
</dbReference>
<dbReference type="EMBL" id="JAUSVS010000009">
    <property type="protein sequence ID" value="MDQ0466061.1"/>
    <property type="molecule type" value="Genomic_DNA"/>
</dbReference>